<dbReference type="InterPro" id="IPR032694">
    <property type="entry name" value="CopC/D"/>
</dbReference>
<gene>
    <name evidence="8" type="ordered locus">Dd703_2125</name>
</gene>
<feature type="transmembrane region" description="Helical" evidence="6">
    <location>
        <begin position="152"/>
        <end position="173"/>
    </location>
</feature>
<evidence type="ECO:0000256" key="6">
    <source>
        <dbReference type="RuleBase" id="RU369037"/>
    </source>
</evidence>
<evidence type="ECO:0000313" key="9">
    <source>
        <dbReference type="Proteomes" id="UP000002734"/>
    </source>
</evidence>
<dbReference type="KEGG" id="dda:Dd703_2125"/>
<evidence type="ECO:0000256" key="5">
    <source>
        <dbReference type="ARBA" id="ARBA00023136"/>
    </source>
</evidence>
<evidence type="ECO:0000259" key="7">
    <source>
        <dbReference type="Pfam" id="PF05425"/>
    </source>
</evidence>
<dbReference type="NCBIfam" id="NF033808">
    <property type="entry name" value="copper_CopD"/>
    <property type="match status" value="1"/>
</dbReference>
<dbReference type="GO" id="GO:0005886">
    <property type="term" value="C:plasma membrane"/>
    <property type="evidence" value="ECO:0007669"/>
    <property type="project" value="UniProtKB-SubCell"/>
</dbReference>
<dbReference type="eggNOG" id="COG1276">
    <property type="taxonomic scope" value="Bacteria"/>
</dbReference>
<dbReference type="AlphaFoldDB" id="C6C718"/>
<dbReference type="InterPro" id="IPR047689">
    <property type="entry name" value="CopD"/>
</dbReference>
<evidence type="ECO:0000256" key="2">
    <source>
        <dbReference type="ARBA" id="ARBA00022475"/>
    </source>
</evidence>
<proteinExistence type="inferred from homology"/>
<dbReference type="Proteomes" id="UP000002734">
    <property type="component" value="Chromosome"/>
</dbReference>
<accession>C6C718</accession>
<keyword evidence="6" id="KW-0186">Copper</keyword>
<feature type="transmembrane region" description="Helical" evidence="6">
    <location>
        <begin position="119"/>
        <end position="140"/>
    </location>
</feature>
<dbReference type="InterPro" id="IPR008457">
    <property type="entry name" value="Cu-R_CopD_dom"/>
</dbReference>
<dbReference type="GO" id="GO:0046688">
    <property type="term" value="P:response to copper ion"/>
    <property type="evidence" value="ECO:0007669"/>
    <property type="project" value="UniProtKB-UniRule"/>
</dbReference>
<evidence type="ECO:0000256" key="4">
    <source>
        <dbReference type="ARBA" id="ARBA00022989"/>
    </source>
</evidence>
<feature type="transmembrane region" description="Helical" evidence="6">
    <location>
        <begin position="12"/>
        <end position="32"/>
    </location>
</feature>
<dbReference type="PANTHER" id="PTHR34820:SF4">
    <property type="entry name" value="INNER MEMBRANE PROTEIN YEBZ"/>
    <property type="match status" value="1"/>
</dbReference>
<comment type="similarity">
    <text evidence="6">Belongs to the CopD family.</text>
</comment>
<name>C6C718_MUSP7</name>
<dbReference type="HOGENOM" id="CLU_075540_1_0_6"/>
<dbReference type="PANTHER" id="PTHR34820">
    <property type="entry name" value="INNER MEMBRANE PROTEIN YEBZ"/>
    <property type="match status" value="1"/>
</dbReference>
<keyword evidence="9" id="KW-1185">Reference proteome</keyword>
<protein>
    <recommendedName>
        <fullName evidence="6">Copper resistance protein D</fullName>
    </recommendedName>
</protein>
<dbReference type="STRING" id="579405.Dd703_2125"/>
<keyword evidence="2 6" id="KW-1003">Cell membrane</keyword>
<feature type="transmembrane region" description="Helical" evidence="6">
    <location>
        <begin position="94"/>
        <end position="112"/>
    </location>
</feature>
<reference evidence="8" key="1">
    <citation type="submission" date="2009-06" db="EMBL/GenBank/DDBJ databases">
        <title>Complete sequence of Dickeya dadantii Ech703.</title>
        <authorList>
            <consortium name="US DOE Joint Genome Institute"/>
            <person name="Lucas S."/>
            <person name="Copeland A."/>
            <person name="Lapidus A."/>
            <person name="Glavina del Rio T."/>
            <person name="Dalin E."/>
            <person name="Tice H."/>
            <person name="Bruce D."/>
            <person name="Goodwin L."/>
            <person name="Pitluck S."/>
            <person name="Chertkov O."/>
            <person name="Brettin T."/>
            <person name="Detter J.C."/>
            <person name="Han C."/>
            <person name="Larimer F."/>
            <person name="Land M."/>
            <person name="Hauser L."/>
            <person name="Kyrpides N."/>
            <person name="Mikhailova N."/>
            <person name="Balakrishnan V."/>
            <person name="Glasner J."/>
            <person name="Perna N.T."/>
        </authorList>
    </citation>
    <scope>NUCLEOTIDE SEQUENCE [LARGE SCALE GENOMIC DNA]</scope>
    <source>
        <strain evidence="8">Ech703</strain>
    </source>
</reference>
<dbReference type="RefSeq" id="WP_015853821.1">
    <property type="nucleotide sequence ID" value="NC_012880.1"/>
</dbReference>
<keyword evidence="5 6" id="KW-0472">Membrane</keyword>
<dbReference type="Pfam" id="PF05425">
    <property type="entry name" value="CopD"/>
    <property type="match status" value="1"/>
</dbReference>
<feature type="transmembrane region" description="Helical" evidence="6">
    <location>
        <begin position="225"/>
        <end position="245"/>
    </location>
</feature>
<sequence>MTPEWFYVLLRWVHVVALMLLAGGACYGALLAPPAYRARLQYQLRFLLMICCGVTLLSAGALLALQLVLMSGDWLNLRDLAVWQAVLDTRFGQAWRWQPIAALLGCLSLLSPGMMRQRLVLLAALAQLVGMAFTGHAAVLEGGPGMLQRANQALHLIFTAFWVGGLPPLFWLVRASTHPQWRAMAIRTMLHFSCVAHFAVAGSILTGMINVGFIAGWPLDFSLRYNQLLALKVVLVALMVGIALFNRYRVVPRFRGCTRWAERWFFRLTSTGMLLALLVLLLVSDFATRSPG</sequence>
<dbReference type="EMBL" id="CP001654">
    <property type="protein sequence ID" value="ACS85912.1"/>
    <property type="molecule type" value="Genomic_DNA"/>
</dbReference>
<feature type="transmembrane region" description="Helical" evidence="6">
    <location>
        <begin position="265"/>
        <end position="283"/>
    </location>
</feature>
<feature type="domain" description="Copper resistance protein D" evidence="7">
    <location>
        <begin position="187"/>
        <end position="283"/>
    </location>
</feature>
<feature type="transmembrane region" description="Helical" evidence="6">
    <location>
        <begin position="194"/>
        <end position="219"/>
    </location>
</feature>
<evidence type="ECO:0000256" key="3">
    <source>
        <dbReference type="ARBA" id="ARBA00022692"/>
    </source>
</evidence>
<keyword evidence="6" id="KW-0997">Cell inner membrane</keyword>
<organism evidence="8 9">
    <name type="scientific">Musicola paradisiaca (strain Ech703)</name>
    <name type="common">Dickeya paradisiaca</name>
    <name type="synonym">Dickeya dadantii</name>
    <dbReference type="NCBI Taxonomy" id="579405"/>
    <lineage>
        <taxon>Bacteria</taxon>
        <taxon>Pseudomonadati</taxon>
        <taxon>Pseudomonadota</taxon>
        <taxon>Gammaproteobacteria</taxon>
        <taxon>Enterobacterales</taxon>
        <taxon>Pectobacteriaceae</taxon>
        <taxon>Musicola</taxon>
    </lineage>
</organism>
<keyword evidence="4 6" id="KW-1133">Transmembrane helix</keyword>
<evidence type="ECO:0000256" key="1">
    <source>
        <dbReference type="ARBA" id="ARBA00004651"/>
    </source>
</evidence>
<dbReference type="GO" id="GO:0006825">
    <property type="term" value="P:copper ion transport"/>
    <property type="evidence" value="ECO:0007669"/>
    <property type="project" value="InterPro"/>
</dbReference>
<comment type="function">
    <text evidence="6">Involved in copper resistance.</text>
</comment>
<feature type="transmembrane region" description="Helical" evidence="6">
    <location>
        <begin position="44"/>
        <end position="69"/>
    </location>
</feature>
<keyword evidence="3 6" id="KW-0812">Transmembrane</keyword>
<evidence type="ECO:0000313" key="8">
    <source>
        <dbReference type="EMBL" id="ACS85912.1"/>
    </source>
</evidence>
<comment type="subcellular location">
    <subcellularLocation>
        <location evidence="6">Cell inner membrane</location>
        <topology evidence="6">Multi-pass membrane protein</topology>
    </subcellularLocation>
    <subcellularLocation>
        <location evidence="1">Cell membrane</location>
        <topology evidence="1">Multi-pass membrane protein</topology>
    </subcellularLocation>
</comment>